<feature type="transmembrane region" description="Helical" evidence="1">
    <location>
        <begin position="94"/>
        <end position="111"/>
    </location>
</feature>
<dbReference type="PANTHER" id="PTHR42208">
    <property type="entry name" value="HEAVY METAL TRANSPORTER-RELATED"/>
    <property type="match status" value="1"/>
</dbReference>
<feature type="transmembrane region" description="Helical" evidence="1">
    <location>
        <begin position="207"/>
        <end position="228"/>
    </location>
</feature>
<dbReference type="Proteomes" id="UP000034793">
    <property type="component" value="Unassembled WGS sequence"/>
</dbReference>
<dbReference type="PROSITE" id="PS50846">
    <property type="entry name" value="HMA_2"/>
    <property type="match status" value="1"/>
</dbReference>
<evidence type="ECO:0000256" key="1">
    <source>
        <dbReference type="SAM" id="Phobius"/>
    </source>
</evidence>
<dbReference type="SUPFAM" id="SSF55008">
    <property type="entry name" value="HMA, heavy metal-associated domain"/>
    <property type="match status" value="1"/>
</dbReference>
<feature type="transmembrane region" description="Helical" evidence="1">
    <location>
        <begin position="131"/>
        <end position="154"/>
    </location>
</feature>
<proteinExistence type="predicted"/>
<gene>
    <name evidence="3" type="ORF">UT61_C0011G0013</name>
</gene>
<evidence type="ECO:0000313" key="4">
    <source>
        <dbReference type="Proteomes" id="UP000034793"/>
    </source>
</evidence>
<feature type="transmembrane region" description="Helical" evidence="1">
    <location>
        <begin position="321"/>
        <end position="338"/>
    </location>
</feature>
<dbReference type="CDD" id="cd00371">
    <property type="entry name" value="HMA"/>
    <property type="match status" value="1"/>
</dbReference>
<reference evidence="3 4" key="1">
    <citation type="journal article" date="2015" name="Nature">
        <title>rRNA introns, odd ribosomes, and small enigmatic genomes across a large radiation of phyla.</title>
        <authorList>
            <person name="Brown C.T."/>
            <person name="Hug L.A."/>
            <person name="Thomas B.C."/>
            <person name="Sharon I."/>
            <person name="Castelle C.J."/>
            <person name="Singh A."/>
            <person name="Wilkins M.J."/>
            <person name="Williams K.H."/>
            <person name="Banfield J.F."/>
        </authorList>
    </citation>
    <scope>NUCLEOTIDE SEQUENCE [LARGE SCALE GENOMIC DNA]</scope>
</reference>
<keyword evidence="1" id="KW-0472">Membrane</keyword>
<dbReference type="InterPro" id="IPR008972">
    <property type="entry name" value="Cupredoxin"/>
</dbReference>
<organism evidence="3 4">
    <name type="scientific">Candidatus Woesebacteria bacterium GW2011_GWA1_39_8</name>
    <dbReference type="NCBI Taxonomy" id="1618552"/>
    <lineage>
        <taxon>Bacteria</taxon>
        <taxon>Candidatus Woeseibacteriota</taxon>
    </lineage>
</organism>
<feature type="transmembrane region" description="Helical" evidence="1">
    <location>
        <begin position="261"/>
        <end position="282"/>
    </location>
</feature>
<dbReference type="AlphaFoldDB" id="A0A0G0S643"/>
<dbReference type="InterPro" id="IPR036163">
    <property type="entry name" value="HMA_dom_sf"/>
</dbReference>
<feature type="transmembrane region" description="Helical" evidence="1">
    <location>
        <begin position="175"/>
        <end position="201"/>
    </location>
</feature>
<accession>A0A0G0S643</accession>
<dbReference type="Gene3D" id="2.60.40.420">
    <property type="entry name" value="Cupredoxins - blue copper proteins"/>
    <property type="match status" value="2"/>
</dbReference>
<dbReference type="InterPro" id="IPR006121">
    <property type="entry name" value="HMA_dom"/>
</dbReference>
<comment type="caution">
    <text evidence="3">The sequence shown here is derived from an EMBL/GenBank/DDBJ whole genome shotgun (WGS) entry which is preliminary data.</text>
</comment>
<name>A0A0G0S643_9BACT</name>
<sequence length="585" mass="63676">MDNRQLKKIKLKIHGMHCASCEVLVERKLKKVAGIEKVHVSHANGKAEILCSCEPNIRQLNNLVREDGYHVSSWEDRDRDVTITDAHKNNITDYLQMGWIFLVIMALYNILKQFDFLPAFSLSQQMSYGLIFLIGLVAAVSSCLAVVGGLLLALAGKYNETHPDLTGIQKFKPHIYFNIGRVMGYTVFGAAVGALGSVLTLSPRANGYLMVLVSVVMLMLGFQLLNLFPGLRRFSPKMPKFISHKIHDLSTKDGKGAPMTLGALTFFLPCGFTQALQLYVLANGDWKIGALTMLVFSLGTLPALLSLSAISSFVKGVFQKYFLRFAGVLVVILSVFNINNGLTLAGYNFNIVSAFTSRSSDNKQSDTPTVQIVDGKQIVKMKVSGYTYTPNKFTVVEGVPVEWQIDGGSAAGCGRVVVMPSLGMSKYLSPQGITTIIFTPTKTGTIPFNCSMGMMTRGSEFTVIPNTKGIVGAKIEPTSDTQSAPCDPTIADCIEPQKLSIEVSREKGIVPRTLTAKKGVPVELIIDTKTPMGGCMSVWVIPKYSVTIPMTQIGKNKATFTPTEAGTIYLTCSMGSKLVEINITD</sequence>
<dbReference type="PANTHER" id="PTHR42208:SF1">
    <property type="entry name" value="HEAVY METAL TRANSPORTER"/>
    <property type="match status" value="1"/>
</dbReference>
<feature type="transmembrane region" description="Helical" evidence="1">
    <location>
        <begin position="288"/>
        <end position="309"/>
    </location>
</feature>
<dbReference type="EMBL" id="LBXL01000011">
    <property type="protein sequence ID" value="KKR30190.1"/>
    <property type="molecule type" value="Genomic_DNA"/>
</dbReference>
<protein>
    <submittedName>
        <fullName evidence="3">Heavy metal transport/detoxification protein</fullName>
    </submittedName>
</protein>
<dbReference type="GO" id="GO:0046872">
    <property type="term" value="F:metal ion binding"/>
    <property type="evidence" value="ECO:0007669"/>
    <property type="project" value="InterPro"/>
</dbReference>
<dbReference type="SUPFAM" id="SSF49503">
    <property type="entry name" value="Cupredoxins"/>
    <property type="match status" value="1"/>
</dbReference>
<dbReference type="Pfam" id="PF00403">
    <property type="entry name" value="HMA"/>
    <property type="match status" value="1"/>
</dbReference>
<dbReference type="InterPro" id="IPR039447">
    <property type="entry name" value="UreH-like_TM_dom"/>
</dbReference>
<dbReference type="Pfam" id="PF13473">
    <property type="entry name" value="Cupredoxin_1"/>
    <property type="match status" value="1"/>
</dbReference>
<keyword evidence="1" id="KW-0812">Transmembrane</keyword>
<dbReference type="InterPro" id="IPR028096">
    <property type="entry name" value="EfeO_Cupredoxin"/>
</dbReference>
<keyword evidence="1" id="KW-1133">Transmembrane helix</keyword>
<dbReference type="Gene3D" id="3.30.70.100">
    <property type="match status" value="1"/>
</dbReference>
<feature type="domain" description="HMA" evidence="2">
    <location>
        <begin position="7"/>
        <end position="72"/>
    </location>
</feature>
<evidence type="ECO:0000259" key="2">
    <source>
        <dbReference type="PROSITE" id="PS50846"/>
    </source>
</evidence>
<evidence type="ECO:0000313" key="3">
    <source>
        <dbReference type="EMBL" id="KKR30190.1"/>
    </source>
</evidence>
<dbReference type="Pfam" id="PF13386">
    <property type="entry name" value="DsbD_2"/>
    <property type="match status" value="1"/>
</dbReference>